<feature type="region of interest" description="Disordered" evidence="1">
    <location>
        <begin position="1"/>
        <end position="52"/>
    </location>
</feature>
<feature type="compositionally biased region" description="Low complexity" evidence="1">
    <location>
        <begin position="18"/>
        <end position="32"/>
    </location>
</feature>
<proteinExistence type="predicted"/>
<feature type="non-terminal residue" evidence="2">
    <location>
        <position position="1"/>
    </location>
</feature>
<reference evidence="2 3" key="1">
    <citation type="submission" date="2023-03" db="EMBL/GenBank/DDBJ databases">
        <title>Draft assemblies of triclosan tolerant bacteria isolated from returned activated sludge.</title>
        <authorList>
            <person name="Van Hamelsveld S."/>
        </authorList>
    </citation>
    <scope>NUCLEOTIDE SEQUENCE [LARGE SCALE GENOMIC DNA]</scope>
    <source>
        <strain evidence="2 3">GW210010_S58</strain>
    </source>
</reference>
<evidence type="ECO:0000313" key="2">
    <source>
        <dbReference type="EMBL" id="MDF3839427.1"/>
    </source>
</evidence>
<gene>
    <name evidence="2" type="ORF">P3W85_41800</name>
</gene>
<name>A0ABT6B4Q7_9BURK</name>
<sequence length="112" mass="11487">PVAMVAADDARGKRPPRSGDAGARWRAGARDGLSAKPVQQASHAVPHPQPRSAGVRLAAAVATAVGVPERGGIGEAPVSEFPDAAYLRPSAVAYLPPDARIELLAHVRLTGD</sequence>
<dbReference type="EMBL" id="JARJLM010000680">
    <property type="protein sequence ID" value="MDF3839427.1"/>
    <property type="molecule type" value="Genomic_DNA"/>
</dbReference>
<evidence type="ECO:0000256" key="1">
    <source>
        <dbReference type="SAM" id="MobiDB-lite"/>
    </source>
</evidence>
<keyword evidence="3" id="KW-1185">Reference proteome</keyword>
<dbReference type="Proteomes" id="UP001216674">
    <property type="component" value="Unassembled WGS sequence"/>
</dbReference>
<comment type="caution">
    <text evidence="2">The sequence shown here is derived from an EMBL/GenBank/DDBJ whole genome shotgun (WGS) entry which is preliminary data.</text>
</comment>
<dbReference type="RefSeq" id="WP_276269130.1">
    <property type="nucleotide sequence ID" value="NZ_JARJLM010000680.1"/>
</dbReference>
<evidence type="ECO:0000313" key="3">
    <source>
        <dbReference type="Proteomes" id="UP001216674"/>
    </source>
</evidence>
<accession>A0ABT6B4Q7</accession>
<protein>
    <submittedName>
        <fullName evidence="2">Uncharacterized protein</fullName>
    </submittedName>
</protein>
<organism evidence="2 3">
    <name type="scientific">Cupriavidus basilensis</name>
    <dbReference type="NCBI Taxonomy" id="68895"/>
    <lineage>
        <taxon>Bacteria</taxon>
        <taxon>Pseudomonadati</taxon>
        <taxon>Pseudomonadota</taxon>
        <taxon>Betaproteobacteria</taxon>
        <taxon>Burkholderiales</taxon>
        <taxon>Burkholderiaceae</taxon>
        <taxon>Cupriavidus</taxon>
    </lineage>
</organism>